<evidence type="ECO:0000256" key="2">
    <source>
        <dbReference type="ARBA" id="ARBA00022801"/>
    </source>
</evidence>
<feature type="chain" id="PRO_5044708304" evidence="5">
    <location>
        <begin position="24"/>
        <end position="104"/>
    </location>
</feature>
<dbReference type="InterPro" id="IPR050079">
    <property type="entry name" value="DEAD_box_RNA_helicase"/>
</dbReference>
<dbReference type="GO" id="GO:0005829">
    <property type="term" value="C:cytosol"/>
    <property type="evidence" value="ECO:0007669"/>
    <property type="project" value="TreeGrafter"/>
</dbReference>
<dbReference type="InterPro" id="IPR014001">
    <property type="entry name" value="Helicase_ATP-bd"/>
</dbReference>
<evidence type="ECO:0000259" key="6">
    <source>
        <dbReference type="PROSITE" id="PS51192"/>
    </source>
</evidence>
<dbReference type="InterPro" id="IPR027417">
    <property type="entry name" value="P-loop_NTPase"/>
</dbReference>
<keyword evidence="5" id="KW-0732">Signal</keyword>
<evidence type="ECO:0000256" key="4">
    <source>
        <dbReference type="ARBA" id="ARBA00022840"/>
    </source>
</evidence>
<dbReference type="GO" id="GO:0005524">
    <property type="term" value="F:ATP binding"/>
    <property type="evidence" value="ECO:0007669"/>
    <property type="project" value="UniProtKB-KW"/>
</dbReference>
<evidence type="ECO:0000313" key="9">
    <source>
        <dbReference type="RefSeq" id="XP_011041779.1"/>
    </source>
</evidence>
<dbReference type="RefSeq" id="XP_011041779.1">
    <property type="nucleotide sequence ID" value="XM_011043477.1"/>
</dbReference>
<evidence type="ECO:0000256" key="3">
    <source>
        <dbReference type="ARBA" id="ARBA00022806"/>
    </source>
</evidence>
<dbReference type="PANTHER" id="PTHR47959:SF13">
    <property type="entry name" value="ATP-DEPENDENT RNA HELICASE RHLE"/>
    <property type="match status" value="1"/>
</dbReference>
<keyword evidence="7" id="KW-1185">Reference proteome</keyword>
<sequence>MSMLLRVHLLHLRLLNHLKICTMKDIAHHEHTRPTLIQAQAMTVALSGRDLLGCAETGSGKTAAFTIPMIQHCLAQPPVQRGDGPLAMVLAPYRELAQQIEKEV</sequence>
<dbReference type="GeneID" id="105137657"/>
<keyword evidence="1" id="KW-0547">Nucleotide-binding</keyword>
<feature type="domain" description="Helicase ATP-binding" evidence="6">
    <location>
        <begin position="42"/>
        <end position="104"/>
    </location>
</feature>
<dbReference type="SUPFAM" id="SSF52540">
    <property type="entry name" value="P-loop containing nucleoside triphosphate hydrolases"/>
    <property type="match status" value="1"/>
</dbReference>
<evidence type="ECO:0000313" key="8">
    <source>
        <dbReference type="RefSeq" id="XP_011041778.1"/>
    </source>
</evidence>
<keyword evidence="3 8" id="KW-0347">Helicase</keyword>
<dbReference type="PROSITE" id="PS51192">
    <property type="entry name" value="HELICASE_ATP_BIND_1"/>
    <property type="match status" value="1"/>
</dbReference>
<dbReference type="KEGG" id="peu:105137657"/>
<evidence type="ECO:0000256" key="1">
    <source>
        <dbReference type="ARBA" id="ARBA00022741"/>
    </source>
</evidence>
<keyword evidence="2" id="KW-0378">Hydrolase</keyword>
<dbReference type="PANTHER" id="PTHR47959">
    <property type="entry name" value="ATP-DEPENDENT RNA HELICASE RHLE-RELATED"/>
    <property type="match status" value="1"/>
</dbReference>
<proteinExistence type="predicted"/>
<gene>
    <name evidence="8 9" type="primary">LOC105137657</name>
</gene>
<evidence type="ECO:0000256" key="5">
    <source>
        <dbReference type="SAM" id="SignalP"/>
    </source>
</evidence>
<protein>
    <submittedName>
        <fullName evidence="8 9">DEAD-box RNA helicase HEL64</fullName>
    </submittedName>
</protein>
<dbReference type="GO" id="GO:0003676">
    <property type="term" value="F:nucleic acid binding"/>
    <property type="evidence" value="ECO:0007669"/>
    <property type="project" value="InterPro"/>
</dbReference>
<dbReference type="Pfam" id="PF00270">
    <property type="entry name" value="DEAD"/>
    <property type="match status" value="1"/>
</dbReference>
<name>A0AAJ6V4Q3_POPEU</name>
<evidence type="ECO:0000313" key="7">
    <source>
        <dbReference type="Proteomes" id="UP000694918"/>
    </source>
</evidence>
<organism evidence="7 8">
    <name type="scientific">Populus euphratica</name>
    <name type="common">Euphrates poplar</name>
    <dbReference type="NCBI Taxonomy" id="75702"/>
    <lineage>
        <taxon>Eukaryota</taxon>
        <taxon>Viridiplantae</taxon>
        <taxon>Streptophyta</taxon>
        <taxon>Embryophyta</taxon>
        <taxon>Tracheophyta</taxon>
        <taxon>Spermatophyta</taxon>
        <taxon>Magnoliopsida</taxon>
        <taxon>eudicotyledons</taxon>
        <taxon>Gunneridae</taxon>
        <taxon>Pentapetalae</taxon>
        <taxon>rosids</taxon>
        <taxon>fabids</taxon>
        <taxon>Malpighiales</taxon>
        <taxon>Salicaceae</taxon>
        <taxon>Saliceae</taxon>
        <taxon>Populus</taxon>
    </lineage>
</organism>
<reference evidence="8 9" key="1">
    <citation type="submission" date="2025-04" db="UniProtKB">
        <authorList>
            <consortium name="RefSeq"/>
        </authorList>
    </citation>
    <scope>IDENTIFICATION</scope>
</reference>
<feature type="signal peptide" evidence="5">
    <location>
        <begin position="1"/>
        <end position="23"/>
    </location>
</feature>
<keyword evidence="4" id="KW-0067">ATP-binding</keyword>
<dbReference type="InterPro" id="IPR011545">
    <property type="entry name" value="DEAD/DEAH_box_helicase_dom"/>
</dbReference>
<dbReference type="AlphaFoldDB" id="A0AAJ6V4Q3"/>
<dbReference type="RefSeq" id="XP_011041778.1">
    <property type="nucleotide sequence ID" value="XM_011043476.1"/>
</dbReference>
<dbReference type="Gene3D" id="3.40.50.300">
    <property type="entry name" value="P-loop containing nucleotide triphosphate hydrolases"/>
    <property type="match status" value="1"/>
</dbReference>
<dbReference type="GO" id="GO:0016787">
    <property type="term" value="F:hydrolase activity"/>
    <property type="evidence" value="ECO:0007669"/>
    <property type="project" value="UniProtKB-KW"/>
</dbReference>
<dbReference type="GO" id="GO:0003724">
    <property type="term" value="F:RNA helicase activity"/>
    <property type="evidence" value="ECO:0007669"/>
    <property type="project" value="TreeGrafter"/>
</dbReference>
<accession>A0AAJ6V4Q3</accession>
<dbReference type="Proteomes" id="UP000694918">
    <property type="component" value="Unplaced"/>
</dbReference>